<dbReference type="NCBIfam" id="TIGR01357">
    <property type="entry name" value="aroB"/>
    <property type="match status" value="1"/>
</dbReference>
<evidence type="ECO:0000259" key="10">
    <source>
        <dbReference type="Pfam" id="PF01761"/>
    </source>
</evidence>
<keyword evidence="8" id="KW-0170">Cobalt</keyword>
<evidence type="ECO:0000256" key="8">
    <source>
        <dbReference type="ARBA" id="ARBA00023285"/>
    </source>
</evidence>
<accession>A0ABD4Z577</accession>
<dbReference type="PANTHER" id="PTHR43622:SF1">
    <property type="entry name" value="3-DEHYDROQUINATE SYNTHASE"/>
    <property type="match status" value="1"/>
</dbReference>
<feature type="domain" description="3-dehydroquinate synthase N-terminal" evidence="10">
    <location>
        <begin position="59"/>
        <end position="171"/>
    </location>
</feature>
<dbReference type="RefSeq" id="WP_285273067.1">
    <property type="nucleotide sequence ID" value="NZ_JASNVW010000001.1"/>
</dbReference>
<feature type="domain" description="3-dehydroquinate synthase C-terminal" evidence="11">
    <location>
        <begin position="173"/>
        <end position="321"/>
    </location>
</feature>
<sequence>MKILSKILCCQETKVFIGKNALENAASEIPEKAKVFLIRQDVLDPTPIRSAFKNIVAEFVLKGGEESKDIEIVLKIAEKMHSVGIQRSDYVVAFGGGTLLDVAGFVSSIYLRGVNLVNIPTTLLSMVDAAIGGKNAVNFRGIKNVLGTFYQPSIIIADTLFLNTLPQAEFVNGLAEVIKYAFTLDYELYNFLKRNFENVLSRDEEALEYLIERSILNKLSVVEKDVFDVKDVRIVLNFGHTVGHMIESLSNFSVSHGKAVAVGMVYELMISTEMGITKDYVLKEAIEMIKVYGLPTSIRELNVDIPKNLETLKAVISKDKKAGWRGLTLPVVVDIGVWKPLTVNIDSYVEALANALNRC</sequence>
<evidence type="ECO:0000313" key="12">
    <source>
        <dbReference type="EMBL" id="MDK6028093.1"/>
    </source>
</evidence>
<dbReference type="PIRSF" id="PIRSF001455">
    <property type="entry name" value="DHQ_synth"/>
    <property type="match status" value="1"/>
</dbReference>
<dbReference type="InterPro" id="IPR016037">
    <property type="entry name" value="DHQ_synth_AroB"/>
</dbReference>
<keyword evidence="5" id="KW-0862">Zinc</keyword>
<comment type="cofactor">
    <cofactor evidence="1">
        <name>NAD(+)</name>
        <dbReference type="ChEBI" id="CHEBI:57540"/>
    </cofactor>
</comment>
<dbReference type="Gene3D" id="1.20.1090.10">
    <property type="entry name" value="Dehydroquinate synthase-like - alpha domain"/>
    <property type="match status" value="1"/>
</dbReference>
<dbReference type="GO" id="GO:0003856">
    <property type="term" value="F:3-dehydroquinate synthase activity"/>
    <property type="evidence" value="ECO:0007669"/>
    <property type="project" value="UniProtKB-UniRule"/>
</dbReference>
<evidence type="ECO:0000256" key="7">
    <source>
        <dbReference type="ARBA" id="ARBA00023239"/>
    </source>
</evidence>
<dbReference type="Proteomes" id="UP001529235">
    <property type="component" value="Unassembled WGS sequence"/>
</dbReference>
<keyword evidence="4" id="KW-0547">Nucleotide-binding</keyword>
<dbReference type="Pfam" id="PF24621">
    <property type="entry name" value="DHQS_C"/>
    <property type="match status" value="1"/>
</dbReference>
<dbReference type="GO" id="GO:0000166">
    <property type="term" value="F:nucleotide binding"/>
    <property type="evidence" value="ECO:0007669"/>
    <property type="project" value="UniProtKB-KW"/>
</dbReference>
<name>A0ABD4Z577_9CREN</name>
<keyword evidence="13" id="KW-1185">Reference proteome</keyword>
<dbReference type="Pfam" id="PF01761">
    <property type="entry name" value="DHQ_synthase"/>
    <property type="match status" value="1"/>
</dbReference>
<dbReference type="InterPro" id="IPR030963">
    <property type="entry name" value="DHQ_synth_fam"/>
</dbReference>
<organism evidence="12 13">
    <name type="scientific">Ignisphaera cupida</name>
    <dbReference type="NCBI Taxonomy" id="3050454"/>
    <lineage>
        <taxon>Archaea</taxon>
        <taxon>Thermoproteota</taxon>
        <taxon>Thermoprotei</taxon>
        <taxon>Desulfurococcales</taxon>
        <taxon>Desulfurococcaceae</taxon>
        <taxon>Ignisphaera</taxon>
    </lineage>
</organism>
<dbReference type="GO" id="GO:0046872">
    <property type="term" value="F:metal ion binding"/>
    <property type="evidence" value="ECO:0007669"/>
    <property type="project" value="UniProtKB-KW"/>
</dbReference>
<keyword evidence="6" id="KW-0520">NAD</keyword>
<evidence type="ECO:0000256" key="3">
    <source>
        <dbReference type="ARBA" id="ARBA00022723"/>
    </source>
</evidence>
<dbReference type="InterPro" id="IPR056179">
    <property type="entry name" value="DHQS_C"/>
</dbReference>
<evidence type="ECO:0000313" key="13">
    <source>
        <dbReference type="Proteomes" id="UP001529235"/>
    </source>
</evidence>
<evidence type="ECO:0000256" key="4">
    <source>
        <dbReference type="ARBA" id="ARBA00022741"/>
    </source>
</evidence>
<evidence type="ECO:0000256" key="2">
    <source>
        <dbReference type="ARBA" id="ARBA00001941"/>
    </source>
</evidence>
<dbReference type="Gene3D" id="3.40.50.1970">
    <property type="match status" value="1"/>
</dbReference>
<dbReference type="CDD" id="cd08195">
    <property type="entry name" value="DHQS"/>
    <property type="match status" value="1"/>
</dbReference>
<evidence type="ECO:0000259" key="11">
    <source>
        <dbReference type="Pfam" id="PF24621"/>
    </source>
</evidence>
<dbReference type="AlphaFoldDB" id="A0ABD4Z577"/>
<dbReference type="GO" id="GO:0009423">
    <property type="term" value="P:chorismate biosynthetic process"/>
    <property type="evidence" value="ECO:0007669"/>
    <property type="project" value="UniProtKB-UniRule"/>
</dbReference>
<protein>
    <recommendedName>
        <fullName evidence="9">3-dehydroquinate synthase</fullName>
        <ecNumber evidence="9">4.2.3.4</ecNumber>
    </recommendedName>
</protein>
<dbReference type="InterPro" id="IPR050071">
    <property type="entry name" value="Dehydroquinate_synthase"/>
</dbReference>
<gene>
    <name evidence="12" type="primary">aroB</name>
    <name evidence="12" type="ORF">QPL79_01780</name>
</gene>
<keyword evidence="3" id="KW-0479">Metal-binding</keyword>
<keyword evidence="7 12" id="KW-0456">Lyase</keyword>
<evidence type="ECO:0000256" key="5">
    <source>
        <dbReference type="ARBA" id="ARBA00022833"/>
    </source>
</evidence>
<dbReference type="SUPFAM" id="SSF56796">
    <property type="entry name" value="Dehydroquinate synthase-like"/>
    <property type="match status" value="1"/>
</dbReference>
<dbReference type="EC" id="4.2.3.4" evidence="9"/>
<comment type="caution">
    <text evidence="12">The sequence shown here is derived from an EMBL/GenBank/DDBJ whole genome shotgun (WGS) entry which is preliminary data.</text>
</comment>
<comment type="cofactor">
    <cofactor evidence="2">
        <name>Co(2+)</name>
        <dbReference type="ChEBI" id="CHEBI:48828"/>
    </cofactor>
</comment>
<dbReference type="PANTHER" id="PTHR43622">
    <property type="entry name" value="3-DEHYDROQUINATE SYNTHASE"/>
    <property type="match status" value="1"/>
</dbReference>
<proteinExistence type="predicted"/>
<dbReference type="InterPro" id="IPR030960">
    <property type="entry name" value="DHQS/DOIS_N"/>
</dbReference>
<evidence type="ECO:0000256" key="1">
    <source>
        <dbReference type="ARBA" id="ARBA00001911"/>
    </source>
</evidence>
<reference evidence="12 13" key="1">
    <citation type="submission" date="2023-05" db="EMBL/GenBank/DDBJ databases">
        <title>A new hyperthermophilic archaea 'Ignisphaera cupida' sp. nov. and description of the family 'Ignisphaeraceae' fam. nov.</title>
        <authorList>
            <person name="Podosokorskaya O.A."/>
            <person name="Elcheninov A.G."/>
            <person name="Klukina A."/>
            <person name="Merkel A.Y."/>
        </authorList>
    </citation>
    <scope>NUCLEOTIDE SEQUENCE [LARGE SCALE GENOMIC DNA]</scope>
    <source>
        <strain evidence="12 13">4213-co</strain>
    </source>
</reference>
<evidence type="ECO:0000256" key="6">
    <source>
        <dbReference type="ARBA" id="ARBA00023027"/>
    </source>
</evidence>
<evidence type="ECO:0000256" key="9">
    <source>
        <dbReference type="NCBIfam" id="TIGR01357"/>
    </source>
</evidence>
<dbReference type="EMBL" id="JASNVW010000001">
    <property type="protein sequence ID" value="MDK6028093.1"/>
    <property type="molecule type" value="Genomic_DNA"/>
</dbReference>